<evidence type="ECO:0008006" key="4">
    <source>
        <dbReference type="Google" id="ProtNLM"/>
    </source>
</evidence>
<evidence type="ECO:0000313" key="2">
    <source>
        <dbReference type="EMBL" id="UOQ55683.1"/>
    </source>
</evidence>
<sequence>MSKRRLNTDAINLIVQQYLGKQYTSHSLRASFVTIAKLKGIDDSKIMNQTKHKTTAMIRRYMRIDSVRQHNAAQEIGL</sequence>
<dbReference type="InterPro" id="IPR013762">
    <property type="entry name" value="Integrase-like_cat_sf"/>
</dbReference>
<dbReference type="Gene3D" id="1.10.443.10">
    <property type="entry name" value="Intergrase catalytic core"/>
    <property type="match status" value="1"/>
</dbReference>
<protein>
    <recommendedName>
        <fullName evidence="4">Tyr recombinase domain-containing protein</fullName>
    </recommendedName>
</protein>
<dbReference type="InterPro" id="IPR011010">
    <property type="entry name" value="DNA_brk_join_enz"/>
</dbReference>
<evidence type="ECO:0000313" key="3">
    <source>
        <dbReference type="Proteomes" id="UP000831785"/>
    </source>
</evidence>
<gene>
    <name evidence="2" type="ORF">MUN80_13080</name>
</gene>
<dbReference type="EMBL" id="CP095049">
    <property type="protein sequence ID" value="UOQ55683.1"/>
    <property type="molecule type" value="Genomic_DNA"/>
</dbReference>
<organism evidence="2 3">
    <name type="scientific">Hymenobacter cellulosivorans</name>
    <dbReference type="NCBI Taxonomy" id="2932249"/>
    <lineage>
        <taxon>Bacteria</taxon>
        <taxon>Pseudomonadati</taxon>
        <taxon>Bacteroidota</taxon>
        <taxon>Cytophagia</taxon>
        <taxon>Cytophagales</taxon>
        <taxon>Hymenobacteraceae</taxon>
        <taxon>Hymenobacter</taxon>
    </lineage>
</organism>
<name>A0ABY4FI35_9BACT</name>
<proteinExistence type="predicted"/>
<reference evidence="2 3" key="1">
    <citation type="submission" date="2022-04" db="EMBL/GenBank/DDBJ databases">
        <title>Hymenobacter sp. isolated from the air.</title>
        <authorList>
            <person name="Won M."/>
            <person name="Lee C.-M."/>
            <person name="Woen H.-Y."/>
            <person name="Kwon S.-W."/>
        </authorList>
    </citation>
    <scope>NUCLEOTIDE SEQUENCE [LARGE SCALE GENOMIC DNA]</scope>
    <source>
        <strain evidence="3">5116 S-27</strain>
    </source>
</reference>
<dbReference type="Proteomes" id="UP000831785">
    <property type="component" value="Chromosome"/>
</dbReference>
<accession>A0ABY4FI35</accession>
<keyword evidence="1" id="KW-0233">DNA recombination</keyword>
<dbReference type="SUPFAM" id="SSF56349">
    <property type="entry name" value="DNA breaking-rejoining enzymes"/>
    <property type="match status" value="1"/>
</dbReference>
<evidence type="ECO:0000256" key="1">
    <source>
        <dbReference type="ARBA" id="ARBA00023172"/>
    </source>
</evidence>
<keyword evidence="3" id="KW-1185">Reference proteome</keyword>